<dbReference type="EMBL" id="JACHNA010000001">
    <property type="protein sequence ID" value="MBB4736441.1"/>
    <property type="molecule type" value="Genomic_DNA"/>
</dbReference>
<protein>
    <recommendedName>
        <fullName evidence="3">3-methyladenine DNA glycosylase</fullName>
    </recommendedName>
</protein>
<evidence type="ECO:0000313" key="1">
    <source>
        <dbReference type="EMBL" id="MBB4736441.1"/>
    </source>
</evidence>
<accession>A0A7W7M479</accession>
<evidence type="ECO:0000313" key="2">
    <source>
        <dbReference type="Proteomes" id="UP000540191"/>
    </source>
</evidence>
<dbReference type="RefSeq" id="WP_184242070.1">
    <property type="nucleotide sequence ID" value="NZ_JACHNA010000001.1"/>
</dbReference>
<comment type="caution">
    <text evidence="1">The sequence shown here is derived from an EMBL/GenBank/DDBJ whole genome shotgun (WGS) entry which is preliminary data.</text>
</comment>
<sequence length="312" mass="34887">MPVLPPEEWLGRARAHRQRIAARTEPIVALHHQGRRHPVYDFLFTYYTHSAGALRRWQPGAGVVLADDAAGSAAAAEAEEFGQAPRSEWTHWRRLAPGEVAGAPEGGWSVDVAAFLRDRAAGVAFIRDLLTRTAGREARLGCFGLHEWAMAYRSEVHGVRHSSVPLRLGAEGTNAVVEGARIRCTHFDAFRFFAPEARGLNEERPTRESMRAMEQPGCLHGNMDLYKWAYKLVPAVSSDLLADCFELAWDVREMDMQASPYDLADWGFEPIRIETPEGRAEYVRRQRGFAERGQALRARLIESIDGWGAPEG</sequence>
<proteinExistence type="predicted"/>
<dbReference type="Proteomes" id="UP000540191">
    <property type="component" value="Unassembled WGS sequence"/>
</dbReference>
<reference evidence="1 2" key="1">
    <citation type="submission" date="2020-08" db="EMBL/GenBank/DDBJ databases">
        <title>Sequencing the genomes of 1000 actinobacteria strains.</title>
        <authorList>
            <person name="Klenk H.-P."/>
        </authorList>
    </citation>
    <scope>NUCLEOTIDE SEQUENCE [LARGE SCALE GENOMIC DNA]</scope>
    <source>
        <strain evidence="1 2">DSM 23974</strain>
    </source>
</reference>
<keyword evidence="2" id="KW-1185">Reference proteome</keyword>
<organism evidence="1 2">
    <name type="scientific">Micrococcus cohnii</name>
    <dbReference type="NCBI Taxonomy" id="993416"/>
    <lineage>
        <taxon>Bacteria</taxon>
        <taxon>Bacillati</taxon>
        <taxon>Actinomycetota</taxon>
        <taxon>Actinomycetes</taxon>
        <taxon>Micrococcales</taxon>
        <taxon>Micrococcaceae</taxon>
        <taxon>Micrococcus</taxon>
    </lineage>
</organism>
<gene>
    <name evidence="1" type="ORF">HDA30_001949</name>
</gene>
<dbReference type="AlphaFoldDB" id="A0A7W7M479"/>
<evidence type="ECO:0008006" key="3">
    <source>
        <dbReference type="Google" id="ProtNLM"/>
    </source>
</evidence>
<name>A0A7W7M479_9MICC</name>